<keyword evidence="2" id="KW-1185">Reference proteome</keyword>
<gene>
    <name evidence="1" type="ORF">Daura_43490</name>
</gene>
<dbReference type="KEGG" id="daur:Daura_43490"/>
<dbReference type="AlphaFoldDB" id="A0A9Q9IR75"/>
<protein>
    <submittedName>
        <fullName evidence="1">Plasmid replication initiator protein</fullName>
    </submittedName>
</protein>
<dbReference type="EMBL" id="CP073767">
    <property type="protein sequence ID" value="UWZ60091.1"/>
    <property type="molecule type" value="Genomic_DNA"/>
</dbReference>
<organism evidence="1 2">
    <name type="scientific">Dactylosporangium aurantiacum</name>
    <dbReference type="NCBI Taxonomy" id="35754"/>
    <lineage>
        <taxon>Bacteria</taxon>
        <taxon>Bacillati</taxon>
        <taxon>Actinomycetota</taxon>
        <taxon>Actinomycetes</taxon>
        <taxon>Micromonosporales</taxon>
        <taxon>Micromonosporaceae</taxon>
        <taxon>Dactylosporangium</taxon>
    </lineage>
</organism>
<dbReference type="Pfam" id="PF20199">
    <property type="entry name" value="RepSA"/>
    <property type="match status" value="1"/>
</dbReference>
<dbReference type="InterPro" id="IPR046828">
    <property type="entry name" value="RepSA"/>
</dbReference>
<sequence>MARSTDIRDQAIARAARPDYPAWVSHVRAASGCTRPVRLAGTMTTIEAATGRLLDSVDTAHMPDGVIYKACGNRRESVCPSCSETYKRDAYQVVRAGLVGGKGVPEHVAQHPAVFPTFTAPSFGEVHTRVVKRHTCGKRPGCDCRPEPCHARRDVAVCPHGRRIVCFARHEATDKALGTPMCLDCYDHAAQVVWNLQAGELWRRTGEAIRKYIRRVARQRGIDPDRVRLAKGKAAEMQRRGVIHFHAIIRLDGADPDDKTAILPPPPGLDAQDLVDAVEYAARTAFTTDPHPANPDGWRIGWGEQLLTKVITTAADGDVTDGMVAAYLAKYATKATEVTGHASNRLTDATVSLYADPDGTHTERLIEACWTLGTPRDWRGLRRWAHMLGFGGHFFTKSRTYSVTFAVLRQRRIVHRRTETSGPAGDGQVAEQPTTLVVNFLQFVGAGWLSPADAMLATTSAAMAREHQQQAREYLSSTAA</sequence>
<dbReference type="Proteomes" id="UP001058003">
    <property type="component" value="Chromosome"/>
</dbReference>
<evidence type="ECO:0000313" key="2">
    <source>
        <dbReference type="Proteomes" id="UP001058003"/>
    </source>
</evidence>
<evidence type="ECO:0000313" key="1">
    <source>
        <dbReference type="EMBL" id="UWZ60091.1"/>
    </source>
</evidence>
<dbReference type="OrthoDB" id="3203793at2"/>
<reference evidence="1" key="1">
    <citation type="submission" date="2021-04" db="EMBL/GenBank/DDBJ databases">
        <title>Dactylosporangium aurantiacum NRRL B-8018 full assembly.</title>
        <authorList>
            <person name="Hartkoorn R.C."/>
            <person name="Beaudoing E."/>
            <person name="Hot D."/>
        </authorList>
    </citation>
    <scope>NUCLEOTIDE SEQUENCE</scope>
    <source>
        <strain evidence="1">NRRL B-8018</strain>
    </source>
</reference>
<name>A0A9Q9IR75_9ACTN</name>
<accession>A0A9Q9IR75</accession>
<proteinExistence type="predicted"/>